<dbReference type="EMBL" id="LXQA010349263">
    <property type="protein sequence ID" value="MCI45839.1"/>
    <property type="molecule type" value="Genomic_DNA"/>
</dbReference>
<comment type="caution">
    <text evidence="1">The sequence shown here is derived from an EMBL/GenBank/DDBJ whole genome shotgun (WGS) entry which is preliminary data.</text>
</comment>
<accession>A0A392SAZ5</accession>
<proteinExistence type="predicted"/>
<protein>
    <submittedName>
        <fullName evidence="1">Envelope-like protein</fullName>
    </submittedName>
</protein>
<evidence type="ECO:0000313" key="1">
    <source>
        <dbReference type="EMBL" id="MCI45839.1"/>
    </source>
</evidence>
<keyword evidence="2" id="KW-1185">Reference proteome</keyword>
<organism evidence="1 2">
    <name type="scientific">Trifolium medium</name>
    <dbReference type="NCBI Taxonomy" id="97028"/>
    <lineage>
        <taxon>Eukaryota</taxon>
        <taxon>Viridiplantae</taxon>
        <taxon>Streptophyta</taxon>
        <taxon>Embryophyta</taxon>
        <taxon>Tracheophyta</taxon>
        <taxon>Spermatophyta</taxon>
        <taxon>Magnoliopsida</taxon>
        <taxon>eudicotyledons</taxon>
        <taxon>Gunneridae</taxon>
        <taxon>Pentapetalae</taxon>
        <taxon>rosids</taxon>
        <taxon>fabids</taxon>
        <taxon>Fabales</taxon>
        <taxon>Fabaceae</taxon>
        <taxon>Papilionoideae</taxon>
        <taxon>50 kb inversion clade</taxon>
        <taxon>NPAAA clade</taxon>
        <taxon>Hologalegina</taxon>
        <taxon>IRL clade</taxon>
        <taxon>Trifolieae</taxon>
        <taxon>Trifolium</taxon>
    </lineage>
</organism>
<feature type="non-terminal residue" evidence="1">
    <location>
        <position position="1"/>
    </location>
</feature>
<reference evidence="1 2" key="1">
    <citation type="journal article" date="2018" name="Front. Plant Sci.">
        <title>Red Clover (Trifolium pratense) and Zigzag Clover (T. medium) - A Picture of Genomic Similarities and Differences.</title>
        <authorList>
            <person name="Dluhosova J."/>
            <person name="Istvanek J."/>
            <person name="Nedelnik J."/>
            <person name="Repkova J."/>
        </authorList>
    </citation>
    <scope>NUCLEOTIDE SEQUENCE [LARGE SCALE GENOMIC DNA]</scope>
    <source>
        <strain evidence="2">cv. 10/8</strain>
        <tissue evidence="1">Leaf</tissue>
    </source>
</reference>
<sequence>ILCEIILSQHPSIRHEGETAKLREYPPSLHYKLFSEQHVPDIVGPSNRSASAPMTRKEMITALEANCKELDENKLLFERMIHALRLEEAAVEATNAVCR</sequence>
<name>A0A392SAZ5_9FABA</name>
<evidence type="ECO:0000313" key="2">
    <source>
        <dbReference type="Proteomes" id="UP000265520"/>
    </source>
</evidence>
<dbReference type="AlphaFoldDB" id="A0A392SAZ5"/>
<dbReference type="Proteomes" id="UP000265520">
    <property type="component" value="Unassembled WGS sequence"/>
</dbReference>